<feature type="domain" description="C2H2-type" evidence="7">
    <location>
        <begin position="381"/>
        <end position="410"/>
    </location>
</feature>
<dbReference type="PROSITE" id="PS00028">
    <property type="entry name" value="ZINC_FINGER_C2H2_1"/>
    <property type="match status" value="1"/>
</dbReference>
<dbReference type="GO" id="GO:0000981">
    <property type="term" value="F:DNA-binding transcription factor activity, RNA polymerase II-specific"/>
    <property type="evidence" value="ECO:0007669"/>
    <property type="project" value="TreeGrafter"/>
</dbReference>
<dbReference type="GO" id="GO:0005667">
    <property type="term" value="C:transcription regulator complex"/>
    <property type="evidence" value="ECO:0007669"/>
    <property type="project" value="TreeGrafter"/>
</dbReference>
<dbReference type="InterPro" id="IPR036236">
    <property type="entry name" value="Znf_C2H2_sf"/>
</dbReference>
<feature type="compositionally biased region" description="Low complexity" evidence="6">
    <location>
        <begin position="348"/>
        <end position="358"/>
    </location>
</feature>
<evidence type="ECO:0000256" key="3">
    <source>
        <dbReference type="ARBA" id="ARBA00022771"/>
    </source>
</evidence>
<gene>
    <name evidence="8" type="ORF">BGZ65_006792</name>
</gene>
<dbReference type="InterPro" id="IPR013087">
    <property type="entry name" value="Znf_C2H2_type"/>
</dbReference>
<reference evidence="8" key="1">
    <citation type="journal article" date="2020" name="Fungal Divers.">
        <title>Resolving the Mortierellaceae phylogeny through synthesis of multi-gene phylogenetics and phylogenomics.</title>
        <authorList>
            <person name="Vandepol N."/>
            <person name="Liber J."/>
            <person name="Desiro A."/>
            <person name="Na H."/>
            <person name="Kennedy M."/>
            <person name="Barry K."/>
            <person name="Grigoriev I.V."/>
            <person name="Miller A.N."/>
            <person name="O'Donnell K."/>
            <person name="Stajich J.E."/>
            <person name="Bonito G."/>
        </authorList>
    </citation>
    <scope>NUCLEOTIDE SEQUENCE</scope>
    <source>
        <strain evidence="8">MES-2147</strain>
    </source>
</reference>
<evidence type="ECO:0000256" key="2">
    <source>
        <dbReference type="ARBA" id="ARBA00022737"/>
    </source>
</evidence>
<feature type="compositionally biased region" description="Polar residues" evidence="6">
    <location>
        <begin position="53"/>
        <end position="62"/>
    </location>
</feature>
<dbReference type="GO" id="GO:0000978">
    <property type="term" value="F:RNA polymerase II cis-regulatory region sequence-specific DNA binding"/>
    <property type="evidence" value="ECO:0007669"/>
    <property type="project" value="TreeGrafter"/>
</dbReference>
<feature type="non-terminal residue" evidence="8">
    <location>
        <position position="429"/>
    </location>
</feature>
<evidence type="ECO:0000256" key="1">
    <source>
        <dbReference type="ARBA" id="ARBA00022723"/>
    </source>
</evidence>
<evidence type="ECO:0000313" key="8">
    <source>
        <dbReference type="EMBL" id="KAF9927389.1"/>
    </source>
</evidence>
<dbReference type="Pfam" id="PF00096">
    <property type="entry name" value="zf-C2H2"/>
    <property type="match status" value="1"/>
</dbReference>
<keyword evidence="4" id="KW-0862">Zinc</keyword>
<feature type="region of interest" description="Disordered" evidence="6">
    <location>
        <begin position="53"/>
        <end position="74"/>
    </location>
</feature>
<dbReference type="GO" id="GO:0031519">
    <property type="term" value="C:PcG protein complex"/>
    <property type="evidence" value="ECO:0007669"/>
    <property type="project" value="TreeGrafter"/>
</dbReference>
<dbReference type="GO" id="GO:0008270">
    <property type="term" value="F:zinc ion binding"/>
    <property type="evidence" value="ECO:0007669"/>
    <property type="project" value="UniProtKB-KW"/>
</dbReference>
<evidence type="ECO:0000256" key="5">
    <source>
        <dbReference type="PROSITE-ProRule" id="PRU00042"/>
    </source>
</evidence>
<accession>A0A9P6LS10</accession>
<dbReference type="PANTHER" id="PTHR14003">
    <property type="entry name" value="TRANSCRIPTIONAL REPRESSOR PROTEIN YY"/>
    <property type="match status" value="1"/>
</dbReference>
<evidence type="ECO:0000256" key="6">
    <source>
        <dbReference type="SAM" id="MobiDB-lite"/>
    </source>
</evidence>
<evidence type="ECO:0000313" key="9">
    <source>
        <dbReference type="Proteomes" id="UP000749646"/>
    </source>
</evidence>
<dbReference type="OrthoDB" id="8117402at2759"/>
<dbReference type="PANTHER" id="PTHR14003:SF19">
    <property type="entry name" value="YY2 TRANSCRIPTION FACTOR"/>
    <property type="match status" value="1"/>
</dbReference>
<feature type="region of interest" description="Disordered" evidence="6">
    <location>
        <begin position="336"/>
        <end position="361"/>
    </location>
</feature>
<keyword evidence="9" id="KW-1185">Reference proteome</keyword>
<dbReference type="SUPFAM" id="SSF57667">
    <property type="entry name" value="beta-beta-alpha zinc fingers"/>
    <property type="match status" value="1"/>
</dbReference>
<comment type="caution">
    <text evidence="8">The sequence shown here is derived from an EMBL/GenBank/DDBJ whole genome shotgun (WGS) entry which is preliminary data.</text>
</comment>
<keyword evidence="3 5" id="KW-0863">Zinc-finger</keyword>
<dbReference type="EMBL" id="JAAAHW010010332">
    <property type="protein sequence ID" value="KAF9927389.1"/>
    <property type="molecule type" value="Genomic_DNA"/>
</dbReference>
<evidence type="ECO:0000256" key="4">
    <source>
        <dbReference type="ARBA" id="ARBA00022833"/>
    </source>
</evidence>
<keyword evidence="2" id="KW-0677">Repeat</keyword>
<sequence length="429" mass="47705">MLSTTLPNQQYIPSDLSYLEQGFEFNNHQAMLSTSYQFPADFVDNNDIQSLPSLMSPNSSIKDLSDNIDDDDEDTEDECFQQQQQQANSILSCATTVENAFSMQMMQQQLQSVPSYAAMAAMGPIFGDVCPQVPFQQYQQANIAHFRFQQQQQLPLQQLQHNFLPQTSTLYNSYNPAATAFEQSSAASFNFLLDTFEQQQLQRTAVSMFDQSLFIPHLESGATTATTSSSSSSSADSFPALMSPSASTLVMSPTTSWASISRETSPVCVSVPVVHRRPAFRSVKRRSGSTYSRSGSAAKTPRIRATVCSHTDAPQERVVSTEDLFVSHTHHHQADECASSPVLSSSPTTTTTTTTTTTDDNVTKRRRRIRQTKDKVKPTSFACDSPDCGKVFSRAYNLTSHMKTHSSDRPFECGSCHLAFARRHDRERH</sequence>
<proteinExistence type="predicted"/>
<dbReference type="SMART" id="SM00355">
    <property type="entry name" value="ZnF_C2H2"/>
    <property type="match status" value="1"/>
</dbReference>
<dbReference type="Proteomes" id="UP000749646">
    <property type="component" value="Unassembled WGS sequence"/>
</dbReference>
<organism evidence="8 9">
    <name type="scientific">Modicella reniformis</name>
    <dbReference type="NCBI Taxonomy" id="1440133"/>
    <lineage>
        <taxon>Eukaryota</taxon>
        <taxon>Fungi</taxon>
        <taxon>Fungi incertae sedis</taxon>
        <taxon>Mucoromycota</taxon>
        <taxon>Mortierellomycotina</taxon>
        <taxon>Mortierellomycetes</taxon>
        <taxon>Mortierellales</taxon>
        <taxon>Mortierellaceae</taxon>
        <taxon>Modicella</taxon>
    </lineage>
</organism>
<dbReference type="PROSITE" id="PS50157">
    <property type="entry name" value="ZINC_FINGER_C2H2_2"/>
    <property type="match status" value="1"/>
</dbReference>
<name>A0A9P6LS10_9FUNG</name>
<dbReference type="AlphaFoldDB" id="A0A9P6LS10"/>
<protein>
    <recommendedName>
        <fullName evidence="7">C2H2-type domain-containing protein</fullName>
    </recommendedName>
</protein>
<evidence type="ECO:0000259" key="7">
    <source>
        <dbReference type="PROSITE" id="PS50157"/>
    </source>
</evidence>
<dbReference type="Gene3D" id="3.30.160.60">
    <property type="entry name" value="Classic Zinc Finger"/>
    <property type="match status" value="1"/>
</dbReference>
<keyword evidence="1" id="KW-0479">Metal-binding</keyword>
<dbReference type="GO" id="GO:0000785">
    <property type="term" value="C:chromatin"/>
    <property type="evidence" value="ECO:0007669"/>
    <property type="project" value="TreeGrafter"/>
</dbReference>